<protein>
    <submittedName>
        <fullName evidence="7">O-antigen ligase-like membrane protein</fullName>
    </submittedName>
</protein>
<organism evidence="7 8">
    <name type="scientific">Herminiimonas fonticola</name>
    <dbReference type="NCBI Taxonomy" id="303380"/>
    <lineage>
        <taxon>Bacteria</taxon>
        <taxon>Pseudomonadati</taxon>
        <taxon>Pseudomonadota</taxon>
        <taxon>Betaproteobacteria</taxon>
        <taxon>Burkholderiales</taxon>
        <taxon>Oxalobacteraceae</taxon>
        <taxon>Herminiimonas</taxon>
    </lineage>
</organism>
<proteinExistence type="predicted"/>
<keyword evidence="3 5" id="KW-1133">Transmembrane helix</keyword>
<evidence type="ECO:0000313" key="7">
    <source>
        <dbReference type="EMBL" id="TDN90018.1"/>
    </source>
</evidence>
<evidence type="ECO:0000256" key="2">
    <source>
        <dbReference type="ARBA" id="ARBA00022692"/>
    </source>
</evidence>
<name>A0A4V3BV77_9BURK</name>
<dbReference type="GO" id="GO:0016874">
    <property type="term" value="F:ligase activity"/>
    <property type="evidence" value="ECO:0007669"/>
    <property type="project" value="UniProtKB-KW"/>
</dbReference>
<feature type="transmembrane region" description="Helical" evidence="5">
    <location>
        <begin position="32"/>
        <end position="52"/>
    </location>
</feature>
<accession>A0A4V3BV77</accession>
<dbReference type="InterPro" id="IPR007016">
    <property type="entry name" value="O-antigen_ligase-rel_domated"/>
</dbReference>
<feature type="transmembrane region" description="Helical" evidence="5">
    <location>
        <begin position="141"/>
        <end position="159"/>
    </location>
</feature>
<keyword evidence="4 5" id="KW-0472">Membrane</keyword>
<comment type="caution">
    <text evidence="7">The sequence shown here is derived from an EMBL/GenBank/DDBJ whole genome shotgun (WGS) entry which is preliminary data.</text>
</comment>
<feature type="transmembrane region" description="Helical" evidence="5">
    <location>
        <begin position="171"/>
        <end position="191"/>
    </location>
</feature>
<feature type="transmembrane region" description="Helical" evidence="5">
    <location>
        <begin position="303"/>
        <end position="320"/>
    </location>
</feature>
<feature type="domain" description="O-antigen ligase-related" evidence="6">
    <location>
        <begin position="123"/>
        <end position="286"/>
    </location>
</feature>
<feature type="transmembrane region" description="Helical" evidence="5">
    <location>
        <begin position="94"/>
        <end position="112"/>
    </location>
</feature>
<dbReference type="Pfam" id="PF04932">
    <property type="entry name" value="Wzy_C"/>
    <property type="match status" value="1"/>
</dbReference>
<evidence type="ECO:0000256" key="5">
    <source>
        <dbReference type="SAM" id="Phobius"/>
    </source>
</evidence>
<dbReference type="GO" id="GO:0016020">
    <property type="term" value="C:membrane"/>
    <property type="evidence" value="ECO:0007669"/>
    <property type="project" value="UniProtKB-SubCell"/>
</dbReference>
<gene>
    <name evidence="7" type="ORF">EV677_2089</name>
</gene>
<sequence>MLAIQDAQSLAILPIASLVACSMQHKKISLFLMQWITGLTVILAACQFALWIWLNCYPQPPENYYHYIKLIFNTVDSVFIFLQEPISGDHVRVFWISSIWITVAVFITPLIINSNKKIFLVDLILGCAICVTFTKGLWLGIFVAIIFCIGVMLFFIRRYTSFSESPINNWWYGLLGLVCSIFLIMFLDYLVNERISLLSRMSIFEITDASNKDMPINNVITDKSTAERMSQTGALLTKWEQRPFMGFGYGAFVSDHVRDPSRPFLYEMLPFALLMKLGIVGFGLYLISIWGLILSVLYKKRGSYEGVMFIGTVIAFFIAANTNPILYSFVGMTVVFFILIWWIEMMHAAGKVPDNQDRSVP</sequence>
<evidence type="ECO:0000256" key="1">
    <source>
        <dbReference type="ARBA" id="ARBA00004141"/>
    </source>
</evidence>
<dbReference type="AlphaFoldDB" id="A0A4V3BV77"/>
<dbReference type="EMBL" id="SNWF01000005">
    <property type="protein sequence ID" value="TDN90018.1"/>
    <property type="molecule type" value="Genomic_DNA"/>
</dbReference>
<keyword evidence="8" id="KW-1185">Reference proteome</keyword>
<reference evidence="7 8" key="1">
    <citation type="submission" date="2019-03" db="EMBL/GenBank/DDBJ databases">
        <title>Genomic Encyclopedia of Type Strains, Phase IV (KMG-IV): sequencing the most valuable type-strain genomes for metagenomic binning, comparative biology and taxonomic classification.</title>
        <authorList>
            <person name="Goeker M."/>
        </authorList>
    </citation>
    <scope>NUCLEOTIDE SEQUENCE [LARGE SCALE GENOMIC DNA]</scope>
    <source>
        <strain evidence="7 8">DSM 18555</strain>
    </source>
</reference>
<evidence type="ECO:0000259" key="6">
    <source>
        <dbReference type="Pfam" id="PF04932"/>
    </source>
</evidence>
<comment type="subcellular location">
    <subcellularLocation>
        <location evidence="1">Membrane</location>
        <topology evidence="1">Multi-pass membrane protein</topology>
    </subcellularLocation>
</comment>
<keyword evidence="2 5" id="KW-0812">Transmembrane</keyword>
<feature type="transmembrane region" description="Helical" evidence="5">
    <location>
        <begin position="325"/>
        <end position="343"/>
    </location>
</feature>
<keyword evidence="7" id="KW-0436">Ligase</keyword>
<dbReference type="Proteomes" id="UP000294737">
    <property type="component" value="Unassembled WGS sequence"/>
</dbReference>
<evidence type="ECO:0000256" key="4">
    <source>
        <dbReference type="ARBA" id="ARBA00023136"/>
    </source>
</evidence>
<evidence type="ECO:0000256" key="3">
    <source>
        <dbReference type="ARBA" id="ARBA00022989"/>
    </source>
</evidence>
<evidence type="ECO:0000313" key="8">
    <source>
        <dbReference type="Proteomes" id="UP000294737"/>
    </source>
</evidence>
<feature type="transmembrane region" description="Helical" evidence="5">
    <location>
        <begin position="271"/>
        <end position="297"/>
    </location>
</feature>